<reference evidence="3 4" key="1">
    <citation type="submission" date="2017-12" db="EMBL/GenBank/DDBJ databases">
        <title>Comparative genomics of Botrytis spp.</title>
        <authorList>
            <person name="Valero-Jimenez C.A."/>
            <person name="Tapia P."/>
            <person name="Veloso J."/>
            <person name="Silva-Moreno E."/>
            <person name="Staats M."/>
            <person name="Valdes J.H."/>
            <person name="Van Kan J.A.L."/>
        </authorList>
    </citation>
    <scope>NUCLEOTIDE SEQUENCE [LARGE SCALE GENOMIC DNA]</scope>
    <source>
        <strain evidence="3 4">Bp0003</strain>
    </source>
</reference>
<dbReference type="Gene3D" id="1.10.287.110">
    <property type="entry name" value="DnaJ domain"/>
    <property type="match status" value="1"/>
</dbReference>
<dbReference type="InterPro" id="IPR001623">
    <property type="entry name" value="DnaJ_domain"/>
</dbReference>
<feature type="region of interest" description="Disordered" evidence="1">
    <location>
        <begin position="403"/>
        <end position="470"/>
    </location>
</feature>
<feature type="compositionally biased region" description="Basic and acidic residues" evidence="1">
    <location>
        <begin position="420"/>
        <end position="441"/>
    </location>
</feature>
<dbReference type="Pfam" id="PF00226">
    <property type="entry name" value="DnaJ"/>
    <property type="match status" value="1"/>
</dbReference>
<feature type="compositionally biased region" description="Low complexity" evidence="1">
    <location>
        <begin position="712"/>
        <end position="732"/>
    </location>
</feature>
<dbReference type="PROSITE" id="PS50076">
    <property type="entry name" value="DNAJ_2"/>
    <property type="match status" value="1"/>
</dbReference>
<evidence type="ECO:0000256" key="1">
    <source>
        <dbReference type="SAM" id="MobiDB-lite"/>
    </source>
</evidence>
<dbReference type="SUPFAM" id="SSF46565">
    <property type="entry name" value="Chaperone J-domain"/>
    <property type="match status" value="1"/>
</dbReference>
<feature type="compositionally biased region" description="Low complexity" evidence="1">
    <location>
        <begin position="1372"/>
        <end position="1392"/>
    </location>
</feature>
<feature type="region of interest" description="Disordered" evidence="1">
    <location>
        <begin position="1086"/>
        <end position="1107"/>
    </location>
</feature>
<protein>
    <recommendedName>
        <fullName evidence="2">J domain-containing protein</fullName>
    </recommendedName>
</protein>
<feature type="domain" description="J" evidence="2">
    <location>
        <begin position="1182"/>
        <end position="1245"/>
    </location>
</feature>
<feature type="compositionally biased region" description="Polar residues" evidence="1">
    <location>
        <begin position="1608"/>
        <end position="1638"/>
    </location>
</feature>
<feature type="compositionally biased region" description="Polar residues" evidence="1">
    <location>
        <begin position="1247"/>
        <end position="1266"/>
    </location>
</feature>
<feature type="compositionally biased region" description="Acidic residues" evidence="1">
    <location>
        <begin position="1277"/>
        <end position="1290"/>
    </location>
</feature>
<feature type="region of interest" description="Disordered" evidence="1">
    <location>
        <begin position="1311"/>
        <end position="1536"/>
    </location>
</feature>
<feature type="compositionally biased region" description="Basic and acidic residues" evidence="1">
    <location>
        <begin position="684"/>
        <end position="699"/>
    </location>
</feature>
<feature type="compositionally biased region" description="Polar residues" evidence="1">
    <location>
        <begin position="1086"/>
        <end position="1106"/>
    </location>
</feature>
<dbReference type="EMBL" id="PQXI01000363">
    <property type="protein sequence ID" value="TGO18773.1"/>
    <property type="molecule type" value="Genomic_DNA"/>
</dbReference>
<feature type="region of interest" description="Disordered" evidence="1">
    <location>
        <begin position="667"/>
        <end position="732"/>
    </location>
</feature>
<feature type="compositionally biased region" description="Polar residues" evidence="1">
    <location>
        <begin position="1403"/>
        <end position="1414"/>
    </location>
</feature>
<feature type="compositionally biased region" description="Polar residues" evidence="1">
    <location>
        <begin position="444"/>
        <end position="470"/>
    </location>
</feature>
<organism evidence="3 4">
    <name type="scientific">Botrytis paeoniae</name>
    <dbReference type="NCBI Taxonomy" id="278948"/>
    <lineage>
        <taxon>Eukaryota</taxon>
        <taxon>Fungi</taxon>
        <taxon>Dikarya</taxon>
        <taxon>Ascomycota</taxon>
        <taxon>Pezizomycotina</taxon>
        <taxon>Leotiomycetes</taxon>
        <taxon>Helotiales</taxon>
        <taxon>Sclerotiniaceae</taxon>
        <taxon>Botrytis</taxon>
    </lineage>
</organism>
<feature type="compositionally biased region" description="Low complexity" evidence="1">
    <location>
        <begin position="1463"/>
        <end position="1487"/>
    </location>
</feature>
<accession>A0A4Z1F7Q7</accession>
<sequence length="1688" mass="190167">MDPITILGAASSAIGIASFGLQLVQILTKYATDAGAAAQNLKATLTNIHAASVSFEYVNQFLKQESERLKLGQKATLNARGIRQIQGITDDCLKVFWRVEAWVLYKDDSKELELKIANRLNEYKEDVKFDPTRPSQFLKVDETSAKVRKLRESWFARYLSPLQTHKLLQYATELHQLQASLNLLFTVISVRLNGARSGSNSINAMYAPPYDMASRGIEQVVEMRPEATDYMFHPRMNDYETQHLNSRFINPTGRKHLIPVASRIRYVDNPYTHIPQSFFQHSELNQREITPFRRVVPPAVPDDPLNSVLRMNAGAESSFLQSQDFKGKTNARFNHKSTTGYAIAPGDETIDAAKNYMAHHDAEARLKPELMSDMGNSETKTYLGHFMPAEKTRDIDNLSTVAQRSTKASMNMDEESPAEEASRYPDDKVNPQNQKEHERLKPGTSAQSWRPKVSTSNNEGIVPSQNSQAQSVNYLVDRKQSSNVSKPAMQINDIEVKDKTNDSRNELGNSVPRHAHILQTKQLQPEISLNLEPNMSTSENREKIPGSFHDNSEDLIDFGDNVTTLQQPSAVVIDEISQARNLSPQAVQYDLLSGDLDELRPGMIADSKNPIIPKTCFYDTPPMATSDDTVEKVTAKVLAAFAPILSFQTELRGTIDRSDRKEYEQFAIKKEEMPESPEVVNLPIKEKFSDKNKSNESQDKIIPQSRASDAPIETSSSSSNNRRSQQNIESNSVKLPKQRKKLLFDNSNPDCWPPSNFRKLPKDYPASQISNFLSDVGCSEVGTNQSSRSNFSKHSFIKSGGLKKIFRRNNLAEDDIDRMIPEGTFLTAFFIKGQSYQQIPTVRNFKLRKSEIERMLSQTPQQDWWKEFCFLESAETASLTQILKPQENYRKALISLKEVKKHSSRLWSRGEKSHIAIIINKPLAHLDMAPDFGLDYRSAPTQVGTRDSSNGNAFGPQQLGELISRAMDDRDCLYCAYTIHPILIETSFQSPDWVNSHGVKQHLSGRHILGRILELSTSSGTVIVKLLDLTVPQQRQVQKIVDSNNEVNSSIIWTLAQLEVVYGKCLSPTSDGILSITVYLVGTSNESADNTSRSEKSGWTMSSSSTLKDRGANDIQITSSLKSVDFTKSLKSPPTTSLEFLTPGTKYTESIPPNSPKSLRSISGISDTSDVDPSDSERALGNYYKALQIPTNANAATIEKAYLSLRKDSDLTLNPSDFSARKRFVTEAYRTLGTPKRREAYDKEHNFNQPQQEIQTNYSRVNNNPSAKFKRTKSGDEDYGERDDVSDDESYNGRRHVNFAESRRIPLRRGIRNPELYESNGHSSSDDEPPQRTHGVGKVPYRRFPQPLVKVRGRNSTYDDRPRHALSRRYYRSSSPSPLESSSSDNDSRSLSPWRTSFRGKIPTNSFMRKSTASALRINSFAGRSPPRPPSPTSESSFDDSRPPSPERGSLHYYSNQPASSFAERASAPNRRPSSSPPRRTASVARPVTDNVNWRQRHERNHKGLQPNNFSGAYDDWSRSRRIQPPSPQPSPRPISYNLPSHQFIQEPVIPFDRRPAYYPYHYDGKSYNPYGASGTERADDNIVQQLLLEWTPAGEEAEAAAAQNTYENNHSTANRGLNDTYNTSSRVKSQSRQTAQEQVERTKTPDATKMYVKGGRRPMATVEDDAGEFLDFEKPSLFPRRAMTSFF</sequence>
<dbReference type="Proteomes" id="UP000297910">
    <property type="component" value="Unassembled WGS sequence"/>
</dbReference>
<keyword evidence="4" id="KW-1185">Reference proteome</keyword>
<feature type="region of interest" description="Disordered" evidence="1">
    <location>
        <begin position="1235"/>
        <end position="1293"/>
    </location>
</feature>
<evidence type="ECO:0000259" key="2">
    <source>
        <dbReference type="PROSITE" id="PS50076"/>
    </source>
</evidence>
<evidence type="ECO:0000313" key="3">
    <source>
        <dbReference type="EMBL" id="TGO18773.1"/>
    </source>
</evidence>
<proteinExistence type="predicted"/>
<feature type="compositionally biased region" description="Basic and acidic residues" evidence="1">
    <location>
        <begin position="1236"/>
        <end position="1246"/>
    </location>
</feature>
<dbReference type="InterPro" id="IPR036869">
    <property type="entry name" value="J_dom_sf"/>
</dbReference>
<evidence type="ECO:0000313" key="4">
    <source>
        <dbReference type="Proteomes" id="UP000297910"/>
    </source>
</evidence>
<feature type="region of interest" description="Disordered" evidence="1">
    <location>
        <begin position="1141"/>
        <end position="1175"/>
    </location>
</feature>
<comment type="caution">
    <text evidence="3">The sequence shown here is derived from an EMBL/GenBank/DDBJ whole genome shotgun (WGS) entry which is preliminary data.</text>
</comment>
<dbReference type="CDD" id="cd06257">
    <property type="entry name" value="DnaJ"/>
    <property type="match status" value="1"/>
</dbReference>
<feature type="compositionally biased region" description="Polar residues" evidence="1">
    <location>
        <begin position="1141"/>
        <end position="1168"/>
    </location>
</feature>
<gene>
    <name evidence="3" type="ORF">BPAE_0365g00050</name>
</gene>
<feature type="region of interest" description="Disordered" evidence="1">
    <location>
        <begin position="1608"/>
        <end position="1644"/>
    </location>
</feature>
<name>A0A4Z1F7Q7_9HELO</name>